<dbReference type="Proteomes" id="UP000722459">
    <property type="component" value="Unassembled WGS sequence"/>
</dbReference>
<evidence type="ECO:0000313" key="2">
    <source>
        <dbReference type="EMBL" id="MBT4870203.1"/>
    </source>
</evidence>
<reference evidence="2" key="1">
    <citation type="journal article" date="2021" name="ISME J.">
        <title>Mercury methylation by metabolically versatile and cosmopolitan marine bacteria.</title>
        <authorList>
            <person name="Lin H."/>
            <person name="Ascher D.B."/>
            <person name="Myung Y."/>
            <person name="Lamborg C.H."/>
            <person name="Hallam S.J."/>
            <person name="Gionfriddo C.M."/>
            <person name="Holt K.E."/>
            <person name="Moreau J.W."/>
        </authorList>
    </citation>
    <scope>NUCLEOTIDE SEQUENCE</scope>
    <source>
        <strain evidence="2">SI075_bin30</strain>
    </source>
</reference>
<comment type="caution">
    <text evidence="2">The sequence shown here is derived from an EMBL/GenBank/DDBJ whole genome shotgun (WGS) entry which is preliminary data.</text>
</comment>
<gene>
    <name evidence="2" type="ORF">HON47_01360</name>
</gene>
<organism evidence="2 3">
    <name type="scientific">Candidatus Iainarchaeum sp</name>
    <dbReference type="NCBI Taxonomy" id="3101447"/>
    <lineage>
        <taxon>Archaea</taxon>
        <taxon>Candidatus Iainarchaeota</taxon>
        <taxon>Candidatus Iainarchaeia</taxon>
        <taxon>Candidatus Iainarchaeales</taxon>
        <taxon>Candidatus Iainarchaeaceae</taxon>
        <taxon>Candidatus Iainarchaeum</taxon>
    </lineage>
</organism>
<name>A0A8T5GDV2_9ARCH</name>
<dbReference type="AlphaFoldDB" id="A0A8T5GDV2"/>
<sequence>MQIIEMLKIPKYLFLAIVSTIILFIIYAHIQLFGIWENFFFWLSIFSIFSIITVGLFVILFGLMLSFQIYTFKRRSKTCPIKRKQSGIGGIGTIGFMLVAQCSACATLGIFFLPFSLVSLIVEFNWLISLISIGLLLFSLNYLGAFKK</sequence>
<protein>
    <submittedName>
        <fullName evidence="2">Uncharacterized protein</fullName>
    </submittedName>
</protein>
<feature type="transmembrane region" description="Helical" evidence="1">
    <location>
        <begin position="39"/>
        <end position="67"/>
    </location>
</feature>
<feature type="transmembrane region" description="Helical" evidence="1">
    <location>
        <begin position="12"/>
        <end position="33"/>
    </location>
</feature>
<keyword evidence="1" id="KW-0472">Membrane</keyword>
<accession>A0A8T5GDV2</accession>
<feature type="transmembrane region" description="Helical" evidence="1">
    <location>
        <begin position="88"/>
        <end position="112"/>
    </location>
</feature>
<dbReference type="EMBL" id="JABJNZ010000021">
    <property type="protein sequence ID" value="MBT4870203.1"/>
    <property type="molecule type" value="Genomic_DNA"/>
</dbReference>
<keyword evidence="1" id="KW-1133">Transmembrane helix</keyword>
<proteinExistence type="predicted"/>
<evidence type="ECO:0000256" key="1">
    <source>
        <dbReference type="SAM" id="Phobius"/>
    </source>
</evidence>
<evidence type="ECO:0000313" key="3">
    <source>
        <dbReference type="Proteomes" id="UP000722459"/>
    </source>
</evidence>
<keyword evidence="1" id="KW-0812">Transmembrane</keyword>
<feature type="transmembrane region" description="Helical" evidence="1">
    <location>
        <begin position="124"/>
        <end position="143"/>
    </location>
</feature>